<gene>
    <name evidence="1" type="ORF">B2J69_18330</name>
</gene>
<dbReference type="AlphaFoldDB" id="A0A1V9DC60"/>
<reference evidence="1 2" key="1">
    <citation type="submission" date="2017-02" db="EMBL/GenBank/DDBJ databases">
        <title>Whole genome shotgun sequence of Pantoea agglomerans strain AS1 isolated from a cycad, Zamia floridana in Central Florida, USA.</title>
        <authorList>
            <person name="Lata P."/>
            <person name="Govindarajan S."/>
            <person name="Qi F."/>
            <person name="Li J.-L."/>
            <person name="Maurya S.K."/>
            <person name="Sahoo M.K."/>
        </authorList>
    </citation>
    <scope>NUCLEOTIDE SEQUENCE [LARGE SCALE GENOMIC DNA]</scope>
    <source>
        <strain evidence="1 2">AS1</strain>
    </source>
</reference>
<dbReference type="EMBL" id="MWUE01000027">
    <property type="protein sequence ID" value="OQP31376.1"/>
    <property type="molecule type" value="Genomic_DNA"/>
</dbReference>
<dbReference type="Proteomes" id="UP000192769">
    <property type="component" value="Unassembled WGS sequence"/>
</dbReference>
<name>A0A1V9DC60_9GAMM</name>
<protein>
    <submittedName>
        <fullName evidence="1">Uncharacterized protein</fullName>
    </submittedName>
</protein>
<evidence type="ECO:0000313" key="2">
    <source>
        <dbReference type="Proteomes" id="UP000192769"/>
    </source>
</evidence>
<proteinExistence type="predicted"/>
<keyword evidence="2" id="KW-1185">Reference proteome</keyword>
<organism evidence="1 2">
    <name type="scientific">Pantoea latae</name>
    <dbReference type="NCBI Taxonomy" id="1964541"/>
    <lineage>
        <taxon>Bacteria</taxon>
        <taxon>Pseudomonadati</taxon>
        <taxon>Pseudomonadota</taxon>
        <taxon>Gammaproteobacteria</taxon>
        <taxon>Enterobacterales</taxon>
        <taxon>Erwiniaceae</taxon>
        <taxon>Pantoea</taxon>
    </lineage>
</organism>
<comment type="caution">
    <text evidence="1">The sequence shown here is derived from an EMBL/GenBank/DDBJ whole genome shotgun (WGS) entry which is preliminary data.</text>
</comment>
<accession>A0A1V9DC60</accession>
<dbReference type="RefSeq" id="WP_081141067.1">
    <property type="nucleotide sequence ID" value="NZ_MWUE01000027.1"/>
</dbReference>
<evidence type="ECO:0000313" key="1">
    <source>
        <dbReference type="EMBL" id="OQP31376.1"/>
    </source>
</evidence>
<dbReference type="OrthoDB" id="6539464at2"/>
<sequence>MNYKQFQNKIESWEKISFTAIIYSKYGADFEIYALDEHSNTKSRIFLCYAENEAEAQRLVDQFSLWLTKLNNVTRKRLSSEQAMRAALVQQE</sequence>